<dbReference type="PANTHER" id="PTHR10366:SF564">
    <property type="entry name" value="STEROL-4-ALPHA-CARBOXYLATE 3-DEHYDROGENASE, DECARBOXYLATING"/>
    <property type="match status" value="1"/>
</dbReference>
<evidence type="ECO:0000313" key="4">
    <source>
        <dbReference type="EMBL" id="KZV97201.1"/>
    </source>
</evidence>
<dbReference type="Gene3D" id="3.40.50.720">
    <property type="entry name" value="NAD(P)-binding Rossmann-like Domain"/>
    <property type="match status" value="1"/>
</dbReference>
<dbReference type="InterPro" id="IPR001509">
    <property type="entry name" value="Epimerase_deHydtase"/>
</dbReference>
<dbReference type="InParanoid" id="A0A165L1D2"/>
<dbReference type="Proteomes" id="UP000077266">
    <property type="component" value="Unassembled WGS sequence"/>
</dbReference>
<dbReference type="GO" id="GO:0016616">
    <property type="term" value="F:oxidoreductase activity, acting on the CH-OH group of donors, NAD or NADP as acceptor"/>
    <property type="evidence" value="ECO:0007669"/>
    <property type="project" value="TreeGrafter"/>
</dbReference>
<accession>A0A165L1D2</accession>
<evidence type="ECO:0000313" key="5">
    <source>
        <dbReference type="Proteomes" id="UP000077266"/>
    </source>
</evidence>
<dbReference type="OrthoDB" id="2735536at2759"/>
<feature type="non-terminal residue" evidence="4">
    <location>
        <position position="1"/>
    </location>
</feature>
<comment type="similarity">
    <text evidence="2">Belongs to the NAD(P)-dependent epimerase/dehydratase family. Dihydroflavonol-4-reductase subfamily.</text>
</comment>
<name>A0A165L1D2_EXIGL</name>
<dbReference type="AlphaFoldDB" id="A0A165L1D2"/>
<evidence type="ECO:0000256" key="2">
    <source>
        <dbReference type="ARBA" id="ARBA00023445"/>
    </source>
</evidence>
<gene>
    <name evidence="4" type="ORF">EXIGLDRAFT_608317</name>
</gene>
<dbReference type="InterPro" id="IPR050425">
    <property type="entry name" value="NAD(P)_dehydrat-like"/>
</dbReference>
<dbReference type="STRING" id="1314781.A0A165L1D2"/>
<dbReference type="PANTHER" id="PTHR10366">
    <property type="entry name" value="NAD DEPENDENT EPIMERASE/DEHYDRATASE"/>
    <property type="match status" value="1"/>
</dbReference>
<protein>
    <submittedName>
        <fullName evidence="4">NAD(P)-binding protein</fullName>
    </submittedName>
</protein>
<dbReference type="EMBL" id="KV425933">
    <property type="protein sequence ID" value="KZV97201.1"/>
    <property type="molecule type" value="Genomic_DNA"/>
</dbReference>
<keyword evidence="1" id="KW-0560">Oxidoreductase</keyword>
<organism evidence="4 5">
    <name type="scientific">Exidia glandulosa HHB12029</name>
    <dbReference type="NCBI Taxonomy" id="1314781"/>
    <lineage>
        <taxon>Eukaryota</taxon>
        <taxon>Fungi</taxon>
        <taxon>Dikarya</taxon>
        <taxon>Basidiomycota</taxon>
        <taxon>Agaricomycotina</taxon>
        <taxon>Agaricomycetes</taxon>
        <taxon>Auriculariales</taxon>
        <taxon>Exidiaceae</taxon>
        <taxon>Exidia</taxon>
    </lineage>
</organism>
<sequence>TGSNGFLGSWLCKILLTDGYRVVGTVRHIWQGEQLNDLFEDEFPQQFSYAIVEDIAQPHALDTHLEGVHAIIHCAVPVIFPDDPDDVLIPAIQGTRGVLDSAYNHGKSLRRVITTSSVLAMQEPRDLRMFFDEDDWNERSIRIVREQGRLAPGIEKYCAAKTLAEQAVWHFAAEHRHDLVFDISVVLPTNMCGPSLQAAFVPGQLNHSNRRFLQAILAIRQTQRDPTRQRYKGYMSSIVDVRDSAEIHVRALRSNAASGQRIIVSAGPVTVQDFG</sequence>
<reference evidence="4 5" key="1">
    <citation type="journal article" date="2016" name="Mol. Biol. Evol.">
        <title>Comparative Genomics of Early-Diverging Mushroom-Forming Fungi Provides Insights into the Origins of Lignocellulose Decay Capabilities.</title>
        <authorList>
            <person name="Nagy L.G."/>
            <person name="Riley R."/>
            <person name="Tritt A."/>
            <person name="Adam C."/>
            <person name="Daum C."/>
            <person name="Floudas D."/>
            <person name="Sun H."/>
            <person name="Yadav J.S."/>
            <person name="Pangilinan J."/>
            <person name="Larsson K.H."/>
            <person name="Matsuura K."/>
            <person name="Barry K."/>
            <person name="Labutti K."/>
            <person name="Kuo R."/>
            <person name="Ohm R.A."/>
            <person name="Bhattacharya S.S."/>
            <person name="Shirouzu T."/>
            <person name="Yoshinaga Y."/>
            <person name="Martin F.M."/>
            <person name="Grigoriev I.V."/>
            <person name="Hibbett D.S."/>
        </authorList>
    </citation>
    <scope>NUCLEOTIDE SEQUENCE [LARGE SCALE GENOMIC DNA]</scope>
    <source>
        <strain evidence="4 5">HHB12029</strain>
    </source>
</reference>
<dbReference type="SUPFAM" id="SSF51735">
    <property type="entry name" value="NAD(P)-binding Rossmann-fold domains"/>
    <property type="match status" value="1"/>
</dbReference>
<proteinExistence type="inferred from homology"/>
<keyword evidence="5" id="KW-1185">Reference proteome</keyword>
<dbReference type="InterPro" id="IPR036291">
    <property type="entry name" value="NAD(P)-bd_dom_sf"/>
</dbReference>
<dbReference type="Pfam" id="PF01370">
    <property type="entry name" value="Epimerase"/>
    <property type="match status" value="1"/>
</dbReference>
<evidence type="ECO:0000259" key="3">
    <source>
        <dbReference type="Pfam" id="PF01370"/>
    </source>
</evidence>
<evidence type="ECO:0000256" key="1">
    <source>
        <dbReference type="ARBA" id="ARBA00023002"/>
    </source>
</evidence>
<feature type="domain" description="NAD-dependent epimerase/dehydratase" evidence="3">
    <location>
        <begin position="1"/>
        <end position="260"/>
    </location>
</feature>